<dbReference type="GO" id="GO:0003677">
    <property type="term" value="F:DNA binding"/>
    <property type="evidence" value="ECO:0007669"/>
    <property type="project" value="UniProtKB-KW"/>
</dbReference>
<proteinExistence type="predicted"/>
<evidence type="ECO:0000256" key="1">
    <source>
        <dbReference type="ARBA" id="ARBA00023125"/>
    </source>
</evidence>
<accession>W2H5I4</accession>
<protein>
    <recommendedName>
        <fullName evidence="2">HTH CENPB-type domain-containing protein</fullName>
    </recommendedName>
</protein>
<dbReference type="EMBL" id="KI685652">
    <property type="protein sequence ID" value="ETK89771.1"/>
    <property type="molecule type" value="Genomic_DNA"/>
</dbReference>
<sequence length="138" mass="15519">MLNPRVLDVAKEIDILNGYFAASISWVNSFTRRHRFSFLRENAPRPRRPAAAIARVKAFAKEVARVIAAEGITDIFNADQTVVFFESLPRTTLTPTGSKTVRLKCGKKEKERMTAVVMGDVHGNKYSLFLVMKALHPE</sequence>
<dbReference type="InterPro" id="IPR006600">
    <property type="entry name" value="HTH_CenpB_DNA-bd_dom"/>
</dbReference>
<organism evidence="3">
    <name type="scientific">Phytophthora nicotianae</name>
    <name type="common">Potato buckeye rot agent</name>
    <name type="synonym">Phytophthora parasitica</name>
    <dbReference type="NCBI Taxonomy" id="4792"/>
    <lineage>
        <taxon>Eukaryota</taxon>
        <taxon>Sar</taxon>
        <taxon>Stramenopiles</taxon>
        <taxon>Oomycota</taxon>
        <taxon>Peronosporomycetes</taxon>
        <taxon>Peronosporales</taxon>
        <taxon>Peronosporaceae</taxon>
        <taxon>Phytophthora</taxon>
    </lineage>
</organism>
<dbReference type="AlphaFoldDB" id="W2H5I4"/>
<gene>
    <name evidence="3" type="ORF">L915_06294</name>
</gene>
<name>W2H5I4_PHYNI</name>
<evidence type="ECO:0000259" key="2">
    <source>
        <dbReference type="PROSITE" id="PS51253"/>
    </source>
</evidence>
<dbReference type="VEuPathDB" id="FungiDB:PPTG_02522"/>
<dbReference type="Proteomes" id="UP000053236">
    <property type="component" value="Unassembled WGS sequence"/>
</dbReference>
<keyword evidence="1" id="KW-0238">DNA-binding</keyword>
<reference evidence="3" key="1">
    <citation type="submission" date="2013-11" db="EMBL/GenBank/DDBJ databases">
        <title>The Genome Sequence of Phytophthora parasitica CJ02B3.</title>
        <authorList>
            <consortium name="The Broad Institute Genomics Platform"/>
            <person name="Russ C."/>
            <person name="Tyler B."/>
            <person name="Panabieres F."/>
            <person name="Shan W."/>
            <person name="Tripathy S."/>
            <person name="Grunwald N."/>
            <person name="Machado M."/>
            <person name="Johnson C.S."/>
            <person name="Arredondo F."/>
            <person name="Hong C."/>
            <person name="Coffey M."/>
            <person name="Young S.K."/>
            <person name="Zeng Q."/>
            <person name="Gargeya S."/>
            <person name="Fitzgerald M."/>
            <person name="Abouelleil A."/>
            <person name="Alvarado L."/>
            <person name="Chapman S.B."/>
            <person name="Gainer-Dewar J."/>
            <person name="Goldberg J."/>
            <person name="Griggs A."/>
            <person name="Gujja S."/>
            <person name="Hansen M."/>
            <person name="Howarth C."/>
            <person name="Imamovic A."/>
            <person name="Ireland A."/>
            <person name="Larimer J."/>
            <person name="McCowan C."/>
            <person name="Murphy C."/>
            <person name="Pearson M."/>
            <person name="Poon T.W."/>
            <person name="Priest M."/>
            <person name="Roberts A."/>
            <person name="Saif S."/>
            <person name="Shea T."/>
            <person name="Sykes S."/>
            <person name="Wortman J."/>
            <person name="Nusbaum C."/>
            <person name="Birren B."/>
        </authorList>
    </citation>
    <scope>NUCLEOTIDE SEQUENCE [LARGE SCALE GENOMIC DNA]</scope>
    <source>
        <strain evidence="3">CJ02B3</strain>
    </source>
</reference>
<evidence type="ECO:0000313" key="3">
    <source>
        <dbReference type="EMBL" id="ETK89771.1"/>
    </source>
</evidence>
<dbReference type="PROSITE" id="PS51253">
    <property type="entry name" value="HTH_CENPB"/>
    <property type="match status" value="1"/>
</dbReference>
<feature type="domain" description="HTH CENPB-type" evidence="2">
    <location>
        <begin position="1"/>
        <end position="40"/>
    </location>
</feature>